<keyword evidence="2" id="KW-1185">Reference proteome</keyword>
<gene>
    <name evidence="1" type="ORF">GEV26_05960</name>
</gene>
<name>A0A5Q2MGU6_9ACTN</name>
<reference evidence="1 2" key="1">
    <citation type="submission" date="2019-11" db="EMBL/GenBank/DDBJ databases">
        <authorList>
            <person name="Li J."/>
        </authorList>
    </citation>
    <scope>NUCLEOTIDE SEQUENCE [LARGE SCALE GENOMIC DNA]</scope>
    <source>
        <strain evidence="1 2">MF47</strain>
    </source>
</reference>
<dbReference type="KEGG" id="aef:GEV26_05960"/>
<organism evidence="1 2">
    <name type="scientific">Aeromicrobium yanjiei</name>
    <dbReference type="NCBI Taxonomy" id="2662028"/>
    <lineage>
        <taxon>Bacteria</taxon>
        <taxon>Bacillati</taxon>
        <taxon>Actinomycetota</taxon>
        <taxon>Actinomycetes</taxon>
        <taxon>Propionibacteriales</taxon>
        <taxon>Nocardioidaceae</taxon>
        <taxon>Aeromicrobium</taxon>
    </lineage>
</organism>
<evidence type="ECO:0000313" key="2">
    <source>
        <dbReference type="Proteomes" id="UP000392064"/>
    </source>
</evidence>
<sequence>MWDMQGTVASFDETTRSGHLLTDQGMSITFAAESLADHIRHLRIGQRVFVETDGPTDTASSISIFPTPR</sequence>
<evidence type="ECO:0000313" key="1">
    <source>
        <dbReference type="EMBL" id="QGG40941.1"/>
    </source>
</evidence>
<dbReference type="AlphaFoldDB" id="A0A5Q2MGU6"/>
<dbReference type="Proteomes" id="UP000392064">
    <property type="component" value="Chromosome"/>
</dbReference>
<protein>
    <submittedName>
        <fullName evidence="1">Cold-shock protein</fullName>
    </submittedName>
</protein>
<proteinExistence type="predicted"/>
<accession>A0A5Q2MGU6</accession>
<dbReference type="EMBL" id="CP045737">
    <property type="protein sequence ID" value="QGG40941.1"/>
    <property type="molecule type" value="Genomic_DNA"/>
</dbReference>